<dbReference type="SUPFAM" id="SSF51905">
    <property type="entry name" value="FAD/NAD(P)-binding domain"/>
    <property type="match status" value="1"/>
</dbReference>
<comment type="cofactor">
    <cofactor evidence="1">
        <name>FAD</name>
        <dbReference type="ChEBI" id="CHEBI:57692"/>
    </cofactor>
</comment>
<dbReference type="PRINTS" id="PR00420">
    <property type="entry name" value="RNGMNOXGNASE"/>
</dbReference>
<gene>
    <name evidence="6" type="ORF">O3I_002320</name>
</gene>
<evidence type="ECO:0000313" key="7">
    <source>
        <dbReference type="Proteomes" id="UP000006304"/>
    </source>
</evidence>
<dbReference type="GO" id="GO:0071949">
    <property type="term" value="F:FAD binding"/>
    <property type="evidence" value="ECO:0007669"/>
    <property type="project" value="InterPro"/>
</dbReference>
<sequence length="387" mass="41129">MLGAGIGGLTAAVALRRVGVEVELYEAATEQRKTGTGLGLAPNATAVLAALDLDITTVGQPLRTFELRTAAGKPLRELPIAAITAELGHPVVSIHRNELIETLRAAGGPHPITYGAKATGYTVRADGGVEVAFADGRVATGDLLVGADGIRSTVRAQLQGEQPVSEYGYLCWLAIIPFRHPRMTEGYAGHYWGPGQRFGLIDIGGGRAYWWGTKNMPVDQAREWQGGKDEIVAAFAGWAPEVRQAIEETDPGAIVAVPAQDRPFSDRWGEGPVTLLGDAAHPMLTSLSQGAGSAIEDGYVLAQSLAGATDIVAALRDYETKRIPRTKQLVADSRRLSMTEQLANPVAVGARDLVLRFAPASVVKRVNMEPMRFTVDPLPARVQGSVD</sequence>
<dbReference type="eggNOG" id="COG0654">
    <property type="taxonomic scope" value="Bacteria"/>
</dbReference>
<reference evidence="6" key="1">
    <citation type="journal article" date="2012" name="J. Bacteriol.">
        <title>Complete genome sequence of Nocardia brasiliensis HUJEG-1.</title>
        <authorList>
            <person name="Vera-Cabrera L."/>
            <person name="Ortiz-Lopez R."/>
            <person name="Elizondo-Gonzalez R."/>
            <person name="Perez-Maya A.A."/>
            <person name="Ocampo-Candiani J."/>
        </authorList>
    </citation>
    <scope>NUCLEOTIDE SEQUENCE [LARGE SCALE GENOMIC DNA]</scope>
    <source>
        <strain evidence="6">HUJEG-1</strain>
    </source>
</reference>
<keyword evidence="6" id="KW-0503">Monooxygenase</keyword>
<evidence type="ECO:0000313" key="6">
    <source>
        <dbReference type="EMBL" id="AFT98426.1"/>
    </source>
</evidence>
<dbReference type="Gene3D" id="3.50.50.60">
    <property type="entry name" value="FAD/NAD(P)-binding domain"/>
    <property type="match status" value="1"/>
</dbReference>
<dbReference type="STRING" id="1133849.O3I_002320"/>
<dbReference type="Pfam" id="PF01494">
    <property type="entry name" value="FAD_binding_3"/>
    <property type="match status" value="1"/>
</dbReference>
<keyword evidence="4" id="KW-0560">Oxidoreductase</keyword>
<dbReference type="InterPro" id="IPR036188">
    <property type="entry name" value="FAD/NAD-bd_sf"/>
</dbReference>
<dbReference type="EMBL" id="CP003876">
    <property type="protein sequence ID" value="AFT98426.1"/>
    <property type="molecule type" value="Genomic_DNA"/>
</dbReference>
<dbReference type="InterPro" id="IPR002938">
    <property type="entry name" value="FAD-bd"/>
</dbReference>
<organism evidence="6 7">
    <name type="scientific">Nocardia brasiliensis (strain ATCC 700358 / HUJEG-1)</name>
    <dbReference type="NCBI Taxonomy" id="1133849"/>
    <lineage>
        <taxon>Bacteria</taxon>
        <taxon>Bacillati</taxon>
        <taxon>Actinomycetota</taxon>
        <taxon>Actinomycetes</taxon>
        <taxon>Mycobacteriales</taxon>
        <taxon>Nocardiaceae</taxon>
        <taxon>Nocardia</taxon>
    </lineage>
</organism>
<dbReference type="PANTHER" id="PTHR46496:SF1">
    <property type="entry name" value="ZEAXANTHIN EPOXIDASE, CHLOROPLASTIC"/>
    <property type="match status" value="1"/>
</dbReference>
<feature type="domain" description="FAD-binding" evidence="5">
    <location>
        <begin position="3"/>
        <end position="331"/>
    </location>
</feature>
<keyword evidence="3" id="KW-0274">FAD</keyword>
<proteinExistence type="predicted"/>
<evidence type="ECO:0000256" key="2">
    <source>
        <dbReference type="ARBA" id="ARBA00022630"/>
    </source>
</evidence>
<dbReference type="GO" id="GO:0004497">
    <property type="term" value="F:monooxygenase activity"/>
    <property type="evidence" value="ECO:0007669"/>
    <property type="project" value="UniProtKB-KW"/>
</dbReference>
<protein>
    <submittedName>
        <fullName evidence="6">FAD-binding monooxygenase</fullName>
    </submittedName>
</protein>
<accession>K0ELV8</accession>
<name>K0ELV8_NOCB7</name>
<evidence type="ECO:0000256" key="1">
    <source>
        <dbReference type="ARBA" id="ARBA00001974"/>
    </source>
</evidence>
<dbReference type="PANTHER" id="PTHR46496">
    <property type="match status" value="1"/>
</dbReference>
<keyword evidence="2" id="KW-0285">Flavoprotein</keyword>
<dbReference type="KEGG" id="nbr:O3I_002320"/>
<keyword evidence="7" id="KW-1185">Reference proteome</keyword>
<dbReference type="HOGENOM" id="CLU_009665_19_5_11"/>
<evidence type="ECO:0000259" key="5">
    <source>
        <dbReference type="Pfam" id="PF01494"/>
    </source>
</evidence>
<evidence type="ECO:0000256" key="3">
    <source>
        <dbReference type="ARBA" id="ARBA00022827"/>
    </source>
</evidence>
<dbReference type="AlphaFoldDB" id="K0ELV8"/>
<dbReference type="Proteomes" id="UP000006304">
    <property type="component" value="Chromosome"/>
</dbReference>
<evidence type="ECO:0000256" key="4">
    <source>
        <dbReference type="ARBA" id="ARBA00023002"/>
    </source>
</evidence>